<keyword evidence="1" id="KW-1133">Transmembrane helix</keyword>
<dbReference type="AlphaFoldDB" id="A0A955EDQ4"/>
<accession>A0A955EDQ4</accession>
<dbReference type="EMBL" id="JAGQNX010000129">
    <property type="protein sequence ID" value="MCA9308653.1"/>
    <property type="molecule type" value="Genomic_DNA"/>
</dbReference>
<evidence type="ECO:0000256" key="1">
    <source>
        <dbReference type="SAM" id="Phobius"/>
    </source>
</evidence>
<reference evidence="2" key="2">
    <citation type="journal article" date="2021" name="Microbiome">
        <title>Successional dynamics and alternative stable states in a saline activated sludge microbial community over 9 years.</title>
        <authorList>
            <person name="Wang Y."/>
            <person name="Ye J."/>
            <person name="Ju F."/>
            <person name="Liu L."/>
            <person name="Boyd J.A."/>
            <person name="Deng Y."/>
            <person name="Parks D.H."/>
            <person name="Jiang X."/>
            <person name="Yin X."/>
            <person name="Woodcroft B.J."/>
            <person name="Tyson G.W."/>
            <person name="Hugenholtz P."/>
            <person name="Polz M.F."/>
            <person name="Zhang T."/>
        </authorList>
    </citation>
    <scope>NUCLEOTIDE SEQUENCE</scope>
    <source>
        <strain evidence="2">HKST-UBA79</strain>
    </source>
</reference>
<dbReference type="Proteomes" id="UP000740557">
    <property type="component" value="Unassembled WGS sequence"/>
</dbReference>
<keyword evidence="1" id="KW-0812">Transmembrane</keyword>
<sequence length="70" mass="7733">MESTLAPTIEFGMIVGSFVVTYLLLENVWTHLSHPIKMLLSMFVGTVAYTIGKLAVLALFFTPTTTTYGF</sequence>
<evidence type="ECO:0000313" key="3">
    <source>
        <dbReference type="Proteomes" id="UP000740557"/>
    </source>
</evidence>
<comment type="caution">
    <text evidence="2">The sequence shown here is derived from an EMBL/GenBank/DDBJ whole genome shotgun (WGS) entry which is preliminary data.</text>
</comment>
<gene>
    <name evidence="2" type="ORF">KC980_04020</name>
</gene>
<keyword evidence="1" id="KW-0472">Membrane</keyword>
<evidence type="ECO:0000313" key="2">
    <source>
        <dbReference type="EMBL" id="MCA9308653.1"/>
    </source>
</evidence>
<feature type="transmembrane region" description="Helical" evidence="1">
    <location>
        <begin position="6"/>
        <end position="25"/>
    </location>
</feature>
<reference evidence="2" key="1">
    <citation type="submission" date="2020-04" db="EMBL/GenBank/DDBJ databases">
        <authorList>
            <person name="Zhang T."/>
        </authorList>
    </citation>
    <scope>NUCLEOTIDE SEQUENCE</scope>
    <source>
        <strain evidence="2">HKST-UBA79</strain>
    </source>
</reference>
<name>A0A955EDQ4_UNCKA</name>
<protein>
    <submittedName>
        <fullName evidence="2">Uncharacterized protein</fullName>
    </submittedName>
</protein>
<organism evidence="2 3">
    <name type="scientific">candidate division WWE3 bacterium</name>
    <dbReference type="NCBI Taxonomy" id="2053526"/>
    <lineage>
        <taxon>Bacteria</taxon>
        <taxon>Katanobacteria</taxon>
    </lineage>
</organism>
<feature type="transmembrane region" description="Helical" evidence="1">
    <location>
        <begin position="37"/>
        <end position="61"/>
    </location>
</feature>
<proteinExistence type="predicted"/>